<reference evidence="1 2" key="1">
    <citation type="submission" date="2020-04" db="EMBL/GenBank/DDBJ databases">
        <authorList>
            <person name="Yin C."/>
        </authorList>
    </citation>
    <scope>NUCLEOTIDE SEQUENCE [LARGE SCALE GENOMIC DNA]</scope>
    <source>
        <strain evidence="1 2">Ak56</strain>
    </source>
</reference>
<evidence type="ECO:0000313" key="1">
    <source>
        <dbReference type="EMBL" id="NLR80577.1"/>
    </source>
</evidence>
<dbReference type="EMBL" id="JABAHZ010000004">
    <property type="protein sequence ID" value="NLR80577.1"/>
    <property type="molecule type" value="Genomic_DNA"/>
</dbReference>
<accession>A0A847SNV4</accession>
<evidence type="ECO:0000313" key="2">
    <source>
        <dbReference type="Proteomes" id="UP000552864"/>
    </source>
</evidence>
<dbReference type="AlphaFoldDB" id="A0A847SNV4"/>
<name>A0A847SNV4_9BACT</name>
<dbReference type="RefSeq" id="WP_168740244.1">
    <property type="nucleotide sequence ID" value="NZ_JABAHZ010000004.1"/>
</dbReference>
<organism evidence="1 2">
    <name type="scientific">Chitinophaga eiseniae</name>
    <dbReference type="NCBI Taxonomy" id="634771"/>
    <lineage>
        <taxon>Bacteria</taxon>
        <taxon>Pseudomonadati</taxon>
        <taxon>Bacteroidota</taxon>
        <taxon>Chitinophagia</taxon>
        <taxon>Chitinophagales</taxon>
        <taxon>Chitinophagaceae</taxon>
        <taxon>Chitinophaga</taxon>
    </lineage>
</organism>
<proteinExistence type="predicted"/>
<keyword evidence="2" id="KW-1185">Reference proteome</keyword>
<gene>
    <name evidence="1" type="ORF">HGH91_18260</name>
</gene>
<sequence length="136" mass="15219">MEPYTLEHDIEVFYVTASSFPEGIPAAFDQLGTLLPNMEGRQLYGISRPENGGHIVYRAAVNALSPGEGQQYGCDTFIIRKGKYLSALLHDYTKDPARIGQAFDELLHAPQLDPQGYCLEQYLDNTHLRCMVPLTN</sequence>
<dbReference type="Proteomes" id="UP000552864">
    <property type="component" value="Unassembled WGS sequence"/>
</dbReference>
<protein>
    <submittedName>
        <fullName evidence="1">Transcriptional regulator</fullName>
    </submittedName>
</protein>
<comment type="caution">
    <text evidence="1">The sequence shown here is derived from an EMBL/GenBank/DDBJ whole genome shotgun (WGS) entry which is preliminary data.</text>
</comment>